<gene>
    <name evidence="2" type="ORF">MNBD_GAMMA08-2378</name>
</gene>
<dbReference type="AlphaFoldDB" id="A0A3B0XEK5"/>
<protein>
    <submittedName>
        <fullName evidence="2">Uncharacterized protein</fullName>
    </submittedName>
</protein>
<proteinExistence type="predicted"/>
<organism evidence="2">
    <name type="scientific">hydrothermal vent metagenome</name>
    <dbReference type="NCBI Taxonomy" id="652676"/>
    <lineage>
        <taxon>unclassified sequences</taxon>
        <taxon>metagenomes</taxon>
        <taxon>ecological metagenomes</taxon>
    </lineage>
</organism>
<keyword evidence="1" id="KW-1133">Transmembrane helix</keyword>
<feature type="transmembrane region" description="Helical" evidence="1">
    <location>
        <begin position="7"/>
        <end position="25"/>
    </location>
</feature>
<feature type="transmembrane region" description="Helical" evidence="1">
    <location>
        <begin position="150"/>
        <end position="171"/>
    </location>
</feature>
<feature type="transmembrane region" description="Helical" evidence="1">
    <location>
        <begin position="251"/>
        <end position="273"/>
    </location>
</feature>
<sequence length="286" mass="31931">MPLNNKLLVKILCSIILLFSVYLSYSNYLGALVENYTEQGIKRTLITYAVARSINGVISVAQGTELDVSPAGVGLTFAPGQILDPVNDVIERFSWVVMVSATSLGIQRMLLEVTSSALVSSFLFLLVIIYVLNTWNVFKKLNIKFSYTALLNKSLLLMLCIRFSIPVLTLLNEGLYVIYLQPQFETAQTHLQSVSNNIEAINTSSSKATDKTDESLMARIDLWLNNTKKSLSIEDKINSLKQASADISQQVINLIVVFIVQTILFPLFFLWAIMKTMKLTMKKITG</sequence>
<evidence type="ECO:0000313" key="2">
    <source>
        <dbReference type="EMBL" id="VAW66111.1"/>
    </source>
</evidence>
<accession>A0A3B0XEK5</accession>
<evidence type="ECO:0000256" key="1">
    <source>
        <dbReference type="SAM" id="Phobius"/>
    </source>
</evidence>
<feature type="transmembrane region" description="Helical" evidence="1">
    <location>
        <begin position="117"/>
        <end position="138"/>
    </location>
</feature>
<keyword evidence="1" id="KW-0812">Transmembrane</keyword>
<keyword evidence="1" id="KW-0472">Membrane</keyword>
<reference evidence="2" key="1">
    <citation type="submission" date="2018-06" db="EMBL/GenBank/DDBJ databases">
        <authorList>
            <person name="Zhirakovskaya E."/>
        </authorList>
    </citation>
    <scope>NUCLEOTIDE SEQUENCE</scope>
</reference>
<dbReference type="EMBL" id="UOFH01000336">
    <property type="protein sequence ID" value="VAW66111.1"/>
    <property type="molecule type" value="Genomic_DNA"/>
</dbReference>
<name>A0A3B0XEK5_9ZZZZ</name>